<evidence type="ECO:0000313" key="1">
    <source>
        <dbReference type="EMBL" id="TNN34411.1"/>
    </source>
</evidence>
<comment type="caution">
    <text evidence="1">The sequence shown here is derived from an EMBL/GenBank/DDBJ whole genome shotgun (WGS) entry which is preliminary data.</text>
</comment>
<dbReference type="Proteomes" id="UP000314294">
    <property type="component" value="Unassembled WGS sequence"/>
</dbReference>
<proteinExistence type="predicted"/>
<name>A0A4Z2F0X0_9TELE</name>
<dbReference type="EMBL" id="SRLO01001968">
    <property type="protein sequence ID" value="TNN34411.1"/>
    <property type="molecule type" value="Genomic_DNA"/>
</dbReference>
<dbReference type="AlphaFoldDB" id="A0A4Z2F0X0"/>
<reference evidence="1 2" key="1">
    <citation type="submission" date="2019-03" db="EMBL/GenBank/DDBJ databases">
        <title>First draft genome of Liparis tanakae, snailfish: a comprehensive survey of snailfish specific genes.</title>
        <authorList>
            <person name="Kim W."/>
            <person name="Song I."/>
            <person name="Jeong J.-H."/>
            <person name="Kim D."/>
            <person name="Kim S."/>
            <person name="Ryu S."/>
            <person name="Song J.Y."/>
            <person name="Lee S.K."/>
        </authorList>
    </citation>
    <scope>NUCLEOTIDE SEQUENCE [LARGE SCALE GENOMIC DNA]</scope>
    <source>
        <tissue evidence="1">Muscle</tissue>
    </source>
</reference>
<keyword evidence="2" id="KW-1185">Reference proteome</keyword>
<accession>A0A4Z2F0X0</accession>
<evidence type="ECO:0000313" key="2">
    <source>
        <dbReference type="Proteomes" id="UP000314294"/>
    </source>
</evidence>
<protein>
    <submittedName>
        <fullName evidence="1">Uncharacterized protein</fullName>
    </submittedName>
</protein>
<sequence>MHHGMECIFANKVFGQSAHLMDQSNMAGQEIFLLGPACMKRLVNLHLGNKEFNSTTTKH</sequence>
<organism evidence="1 2">
    <name type="scientific">Liparis tanakae</name>
    <name type="common">Tanaka's snailfish</name>
    <dbReference type="NCBI Taxonomy" id="230148"/>
    <lineage>
        <taxon>Eukaryota</taxon>
        <taxon>Metazoa</taxon>
        <taxon>Chordata</taxon>
        <taxon>Craniata</taxon>
        <taxon>Vertebrata</taxon>
        <taxon>Euteleostomi</taxon>
        <taxon>Actinopterygii</taxon>
        <taxon>Neopterygii</taxon>
        <taxon>Teleostei</taxon>
        <taxon>Neoteleostei</taxon>
        <taxon>Acanthomorphata</taxon>
        <taxon>Eupercaria</taxon>
        <taxon>Perciformes</taxon>
        <taxon>Cottioidei</taxon>
        <taxon>Cottales</taxon>
        <taxon>Liparidae</taxon>
        <taxon>Liparis</taxon>
    </lineage>
</organism>
<gene>
    <name evidence="1" type="ORF">EYF80_055427</name>
</gene>